<sequence>MEHLKLFAMKFIFTFAILFILLGAGFGIPFGDVFLISLVLSLVGYAVGDRIVLDRTKNTTATLIDVVLIFGFVYFMTEALTIGDGVLTASFLSALSLAIFEYFFHQSVVRTMEENETDNDAFTPAGELRTEASEELTPYEDNDEK</sequence>
<feature type="transmembrane region" description="Helical" evidence="2">
    <location>
        <begin position="86"/>
        <end position="104"/>
    </location>
</feature>
<feature type="transmembrane region" description="Helical" evidence="2">
    <location>
        <begin position="34"/>
        <end position="53"/>
    </location>
</feature>
<organism evidence="3 4">
    <name type="scientific">Halobacillus aidingensis</name>
    <dbReference type="NCBI Taxonomy" id="240303"/>
    <lineage>
        <taxon>Bacteria</taxon>
        <taxon>Bacillati</taxon>
        <taxon>Bacillota</taxon>
        <taxon>Bacilli</taxon>
        <taxon>Bacillales</taxon>
        <taxon>Bacillaceae</taxon>
        <taxon>Halobacillus</taxon>
    </lineage>
</organism>
<evidence type="ECO:0000256" key="2">
    <source>
        <dbReference type="SAM" id="Phobius"/>
    </source>
</evidence>
<protein>
    <recommendedName>
        <fullName evidence="5">DUF2512 family protein</fullName>
    </recommendedName>
</protein>
<evidence type="ECO:0000313" key="3">
    <source>
        <dbReference type="EMBL" id="SDO22251.1"/>
    </source>
</evidence>
<feature type="transmembrane region" description="Helical" evidence="2">
    <location>
        <begin position="7"/>
        <end position="28"/>
    </location>
</feature>
<dbReference type="RefSeq" id="WP_089651387.1">
    <property type="nucleotide sequence ID" value="NZ_FNIZ01000003.1"/>
</dbReference>
<dbReference type="InterPro" id="IPR019649">
    <property type="entry name" value="DUF2512"/>
</dbReference>
<dbReference type="OrthoDB" id="2111682at2"/>
<dbReference type="Proteomes" id="UP000198860">
    <property type="component" value="Unassembled WGS sequence"/>
</dbReference>
<evidence type="ECO:0000313" key="4">
    <source>
        <dbReference type="Proteomes" id="UP000198860"/>
    </source>
</evidence>
<dbReference type="AlphaFoldDB" id="A0A1H0HU18"/>
<reference evidence="4" key="1">
    <citation type="submission" date="2016-10" db="EMBL/GenBank/DDBJ databases">
        <authorList>
            <person name="Varghese N."/>
            <person name="Submissions S."/>
        </authorList>
    </citation>
    <scope>NUCLEOTIDE SEQUENCE [LARGE SCALE GENOMIC DNA]</scope>
    <source>
        <strain evidence="4">CGMCC 1.3703</strain>
    </source>
</reference>
<accession>A0A1H0HU18</accession>
<keyword evidence="4" id="KW-1185">Reference proteome</keyword>
<dbReference type="STRING" id="240303.SAMN05421677_103271"/>
<proteinExistence type="predicted"/>
<evidence type="ECO:0008006" key="5">
    <source>
        <dbReference type="Google" id="ProtNLM"/>
    </source>
</evidence>
<keyword evidence="2" id="KW-1133">Transmembrane helix</keyword>
<name>A0A1H0HU18_HALAD</name>
<evidence type="ECO:0000256" key="1">
    <source>
        <dbReference type="SAM" id="MobiDB-lite"/>
    </source>
</evidence>
<feature type="transmembrane region" description="Helical" evidence="2">
    <location>
        <begin position="60"/>
        <end position="80"/>
    </location>
</feature>
<feature type="region of interest" description="Disordered" evidence="1">
    <location>
        <begin position="115"/>
        <end position="145"/>
    </location>
</feature>
<keyword evidence="2" id="KW-0812">Transmembrane</keyword>
<keyword evidence="2" id="KW-0472">Membrane</keyword>
<dbReference type="Pfam" id="PF10710">
    <property type="entry name" value="DUF2512"/>
    <property type="match status" value="1"/>
</dbReference>
<dbReference type="EMBL" id="FNIZ01000003">
    <property type="protein sequence ID" value="SDO22251.1"/>
    <property type="molecule type" value="Genomic_DNA"/>
</dbReference>
<gene>
    <name evidence="3" type="ORF">SAMN05421677_103271</name>
</gene>
<feature type="compositionally biased region" description="Acidic residues" evidence="1">
    <location>
        <begin position="133"/>
        <end position="145"/>
    </location>
</feature>